<comment type="caution">
    <text evidence="1">The sequence shown here is derived from an EMBL/GenBank/DDBJ whole genome shotgun (WGS) entry which is preliminary data.</text>
</comment>
<protein>
    <submittedName>
        <fullName evidence="1">Uncharacterized protein</fullName>
    </submittedName>
</protein>
<reference evidence="1" key="1">
    <citation type="submission" date="2019-03" db="EMBL/GenBank/DDBJ databases">
        <title>Metabolic reconstructions from genomes of highly enriched 'Candidatus Accumulibacter' and 'Candidatus Competibacter' bioreactor populations.</title>
        <authorList>
            <person name="Annavajhala M.K."/>
            <person name="Welles L."/>
            <person name="Abbas B."/>
            <person name="Sorokin D."/>
            <person name="Park H."/>
            <person name="Van Loosdrecht M."/>
            <person name="Chandran K."/>
        </authorList>
    </citation>
    <scope>NUCLEOTIDE SEQUENCE</scope>
    <source>
        <strain evidence="1">SBR_L</strain>
    </source>
</reference>
<gene>
    <name evidence="1" type="ORF">E4Q08_02680</name>
</gene>
<sequence length="92" mass="10183">MSTDPLAVQVARDYPGMLIALPAPEWHLWSEATPERVAQYLLPLASQVSPRRVATCKRGPKKDQSKPDVDAAVVRKHLSTARVLRDAKVKTP</sequence>
<evidence type="ECO:0000313" key="1">
    <source>
        <dbReference type="EMBL" id="NMQ04241.1"/>
    </source>
</evidence>
<proteinExistence type="predicted"/>
<organism evidence="1 2">
    <name type="scientific">Candidatus Accumulibacter contiguus</name>
    <dbReference type="NCBI Taxonomy" id="2954381"/>
    <lineage>
        <taxon>Bacteria</taxon>
        <taxon>Pseudomonadati</taxon>
        <taxon>Pseudomonadota</taxon>
        <taxon>Betaproteobacteria</taxon>
        <taxon>Candidatus Accumulibacter</taxon>
    </lineage>
</organism>
<dbReference type="Proteomes" id="UP000886469">
    <property type="component" value="Unassembled WGS sequence"/>
</dbReference>
<evidence type="ECO:0000313" key="2">
    <source>
        <dbReference type="Proteomes" id="UP000886469"/>
    </source>
</evidence>
<keyword evidence="2" id="KW-1185">Reference proteome</keyword>
<name>A0ABX1T6Q9_9PROT</name>
<accession>A0ABX1T6Q9</accession>
<dbReference type="EMBL" id="SPMX01000006">
    <property type="protein sequence ID" value="NMQ04241.1"/>
    <property type="molecule type" value="Genomic_DNA"/>
</dbReference>